<dbReference type="Proteomes" id="UP001597387">
    <property type="component" value="Unassembled WGS sequence"/>
</dbReference>
<name>A0ABW4ZRB4_9SPHI</name>
<dbReference type="RefSeq" id="WP_255901579.1">
    <property type="nucleotide sequence ID" value="NZ_JAFMZO010000002.1"/>
</dbReference>
<proteinExistence type="predicted"/>
<accession>A0ABW4ZRB4</accession>
<keyword evidence="2" id="KW-1185">Reference proteome</keyword>
<comment type="caution">
    <text evidence="1">The sequence shown here is derived from an EMBL/GenBank/DDBJ whole genome shotgun (WGS) entry which is preliminary data.</text>
</comment>
<reference evidence="2" key="1">
    <citation type="journal article" date="2019" name="Int. J. Syst. Evol. Microbiol.">
        <title>The Global Catalogue of Microorganisms (GCM) 10K type strain sequencing project: providing services to taxonomists for standard genome sequencing and annotation.</title>
        <authorList>
            <consortium name="The Broad Institute Genomics Platform"/>
            <consortium name="The Broad Institute Genome Sequencing Center for Infectious Disease"/>
            <person name="Wu L."/>
            <person name="Ma J."/>
        </authorList>
    </citation>
    <scope>NUCLEOTIDE SEQUENCE [LARGE SCALE GENOMIC DNA]</scope>
    <source>
        <strain evidence="2">KCTC 42217</strain>
    </source>
</reference>
<dbReference type="EMBL" id="JBHUHZ010000006">
    <property type="protein sequence ID" value="MFD2164583.1"/>
    <property type="molecule type" value="Genomic_DNA"/>
</dbReference>
<protein>
    <submittedName>
        <fullName evidence="1">FimB/Mfa2 family fimbrial subunit</fullName>
    </submittedName>
</protein>
<evidence type="ECO:0000313" key="2">
    <source>
        <dbReference type="Proteomes" id="UP001597387"/>
    </source>
</evidence>
<sequence>MKKILLLILTYGIVLSACQKDNASAPLSDAQKYKVSFVVAGESDLFSKSGSTISAAGDTLNNHANMLYYYVYNSSGVFVKKMTQTSSMPNFGTVTDSLPTGNYSIFMLATHAEIALVEESSFSTVAFGHNSYFPFGDAFLKSFQLTIGTQNVNQTVRLDRVVGGLEITILDEIPANAAYIDIALWNDANSYSISQGVSSGTYHSGARFTLTASDKGQKNRKFLFHVLNTHSPIPEIKIYAKDAQNQQIAFKKVNDVWFYKNKKTSLSGNLFPQTATPESSFSVVVNPTWDSAPGPAVTF</sequence>
<organism evidence="1 2">
    <name type="scientific">Paradesertivirga mongoliensis</name>
    <dbReference type="NCBI Taxonomy" id="2100740"/>
    <lineage>
        <taxon>Bacteria</taxon>
        <taxon>Pseudomonadati</taxon>
        <taxon>Bacteroidota</taxon>
        <taxon>Sphingobacteriia</taxon>
        <taxon>Sphingobacteriales</taxon>
        <taxon>Sphingobacteriaceae</taxon>
        <taxon>Paradesertivirga</taxon>
    </lineage>
</organism>
<dbReference type="PROSITE" id="PS51257">
    <property type="entry name" value="PROKAR_LIPOPROTEIN"/>
    <property type="match status" value="1"/>
</dbReference>
<gene>
    <name evidence="1" type="ORF">ACFSJU_19410</name>
</gene>
<evidence type="ECO:0000313" key="1">
    <source>
        <dbReference type="EMBL" id="MFD2164583.1"/>
    </source>
</evidence>